<dbReference type="SUPFAM" id="SSF48452">
    <property type="entry name" value="TPR-like"/>
    <property type="match status" value="1"/>
</dbReference>
<dbReference type="EMBL" id="CAGA01000052">
    <property type="protein sequence ID" value="CCE33163.1"/>
    <property type="molecule type" value="Genomic_DNA"/>
</dbReference>
<dbReference type="AlphaFoldDB" id="M1WEX8"/>
<name>M1WEX8_CLAP2</name>
<reference evidence="1 2" key="1">
    <citation type="journal article" date="2013" name="PLoS Genet.">
        <title>Plant-symbiotic fungi as chemical engineers: Multi-genome analysis of the Clavicipitaceae reveals dynamics of alkaloid loci.</title>
        <authorList>
            <person name="Schardl C.L."/>
            <person name="Young C.A."/>
            <person name="Hesse U."/>
            <person name="Amyotte S.G."/>
            <person name="Andreeva K."/>
            <person name="Calie P.J."/>
            <person name="Fleetwood D.J."/>
            <person name="Haws D.C."/>
            <person name="Moore N."/>
            <person name="Oeser B."/>
            <person name="Panaccione D.G."/>
            <person name="Schweri K.K."/>
            <person name="Voisey C.R."/>
            <person name="Farman M.L."/>
            <person name="Jaromczyk J.W."/>
            <person name="Roe B.A."/>
            <person name="O'Sullivan D.M."/>
            <person name="Scott B."/>
            <person name="Tudzynski P."/>
            <person name="An Z."/>
            <person name="Arnaoudova E.G."/>
            <person name="Bullock C.T."/>
            <person name="Charlton N.D."/>
            <person name="Chen L."/>
            <person name="Cox M."/>
            <person name="Dinkins R.D."/>
            <person name="Florea S."/>
            <person name="Glenn A.E."/>
            <person name="Gordon A."/>
            <person name="Gueldener U."/>
            <person name="Harris D.R."/>
            <person name="Hollin W."/>
            <person name="Jaromczyk J."/>
            <person name="Johnson R.D."/>
            <person name="Khan A.K."/>
            <person name="Leistner E."/>
            <person name="Leuchtmann A."/>
            <person name="Li C."/>
            <person name="Liu J."/>
            <person name="Liu J."/>
            <person name="Liu M."/>
            <person name="Mace W."/>
            <person name="Machado C."/>
            <person name="Nagabhyru P."/>
            <person name="Pan J."/>
            <person name="Schmid J."/>
            <person name="Sugawara K."/>
            <person name="Steiner U."/>
            <person name="Takach J.E."/>
            <person name="Tanaka E."/>
            <person name="Webb J.S."/>
            <person name="Wilson E.V."/>
            <person name="Wiseman J.L."/>
            <person name="Yoshida R."/>
            <person name="Zeng Z."/>
        </authorList>
    </citation>
    <scope>NUCLEOTIDE SEQUENCE [LARGE SCALE GENOMIC DNA]</scope>
    <source>
        <strain evidence="1 2">20.1</strain>
    </source>
</reference>
<dbReference type="VEuPathDB" id="FungiDB:CPUR_07087"/>
<evidence type="ECO:0008006" key="3">
    <source>
        <dbReference type="Google" id="ProtNLM"/>
    </source>
</evidence>
<dbReference type="eggNOG" id="ENOG502S69X">
    <property type="taxonomic scope" value="Eukaryota"/>
</dbReference>
<dbReference type="HOGENOM" id="CLU_074850_0_0_1"/>
<keyword evidence="2" id="KW-1185">Reference proteome</keyword>
<protein>
    <recommendedName>
        <fullName evidence="3">F-box domain-containing protein</fullName>
    </recommendedName>
</protein>
<dbReference type="Proteomes" id="UP000016801">
    <property type="component" value="Unassembled WGS sequence"/>
</dbReference>
<dbReference type="STRING" id="1111077.M1WEX8"/>
<accession>M1WEX8</accession>
<organism evidence="1 2">
    <name type="scientific">Claviceps purpurea (strain 20.1)</name>
    <name type="common">Ergot fungus</name>
    <name type="synonym">Sphacelia segetum</name>
    <dbReference type="NCBI Taxonomy" id="1111077"/>
    <lineage>
        <taxon>Eukaryota</taxon>
        <taxon>Fungi</taxon>
        <taxon>Dikarya</taxon>
        <taxon>Ascomycota</taxon>
        <taxon>Pezizomycotina</taxon>
        <taxon>Sordariomycetes</taxon>
        <taxon>Hypocreomycetidae</taxon>
        <taxon>Hypocreales</taxon>
        <taxon>Clavicipitaceae</taxon>
        <taxon>Claviceps</taxon>
    </lineage>
</organism>
<gene>
    <name evidence="1" type="ORF">CPUR_07087</name>
</gene>
<comment type="caution">
    <text evidence="1">The sequence shown here is derived from an EMBL/GenBank/DDBJ whole genome shotgun (WGS) entry which is preliminary data.</text>
</comment>
<evidence type="ECO:0000313" key="1">
    <source>
        <dbReference type="EMBL" id="CCE33163.1"/>
    </source>
</evidence>
<dbReference type="Gene3D" id="1.25.40.10">
    <property type="entry name" value="Tetratricopeptide repeat domain"/>
    <property type="match status" value="1"/>
</dbReference>
<dbReference type="OrthoDB" id="629492at2759"/>
<proteinExistence type="predicted"/>
<dbReference type="InterPro" id="IPR011990">
    <property type="entry name" value="TPR-like_helical_dom_sf"/>
</dbReference>
<sequence>MADLIESGRNFYATKKYKRALVLFTKAMRSCPCSKGVKRDRCTCKDFEKVAAQGGSIFREAMYTCHCDVGRMFSKCDNGYHIQILDFRAATFEALGKLDHAMKDAEWILELAPRLPDGYLRVGKIARLKKHDEYAWKMYTAGIEAHKESPMGSSSKLQQLYDARKPLNRRFFRQDPLSLPPELVTHIFSYLDWTEILFVDPPLLAIAHCHNVWLIPYMAQYLSTRLQKMDNHAHEPAAWPIVGKLGTPRHLPESIVMHGHVEKDIILGRRWGIQEDRDTEIYDHHSSRHVAPPQSITQPGALDGFGLIMLVASFKKEEMETT</sequence>
<evidence type="ECO:0000313" key="2">
    <source>
        <dbReference type="Proteomes" id="UP000016801"/>
    </source>
</evidence>